<accession>A0A2D2DS05</accession>
<evidence type="ECO:0000313" key="3">
    <source>
        <dbReference type="Proteomes" id="UP000229897"/>
    </source>
</evidence>
<evidence type="ECO:0000256" key="1">
    <source>
        <dbReference type="SAM" id="SignalP"/>
    </source>
</evidence>
<gene>
    <name evidence="2" type="ORF">CR152_27125</name>
</gene>
<keyword evidence="3" id="KW-1185">Reference proteome</keyword>
<evidence type="ECO:0000313" key="2">
    <source>
        <dbReference type="EMBL" id="ATQ77761.1"/>
    </source>
</evidence>
<reference evidence="2" key="1">
    <citation type="submission" date="2017-10" db="EMBL/GenBank/DDBJ databases">
        <title>Massilia psychrophilum sp. nov., a novel purple-pigmented bacterium isolated from Tianshan glacier, Xinjiang Municipality, China.</title>
        <authorList>
            <person name="Wang H."/>
        </authorList>
    </citation>
    <scope>NUCLEOTIDE SEQUENCE [LARGE SCALE GENOMIC DNA]</scope>
    <source>
        <strain evidence="2">B2</strain>
    </source>
</reference>
<feature type="chain" id="PRO_5013951378" description="Secreted protein" evidence="1">
    <location>
        <begin position="23"/>
        <end position="68"/>
    </location>
</feature>
<dbReference type="RefSeq" id="WP_099880217.1">
    <property type="nucleotide sequence ID" value="NZ_CP024608.1"/>
</dbReference>
<dbReference type="EMBL" id="CP024608">
    <property type="protein sequence ID" value="ATQ77761.1"/>
    <property type="molecule type" value="Genomic_DNA"/>
</dbReference>
<dbReference type="AlphaFoldDB" id="A0A2D2DS05"/>
<protein>
    <recommendedName>
        <fullName evidence="4">Secreted protein</fullName>
    </recommendedName>
</protein>
<dbReference type="OrthoDB" id="6089671at2"/>
<evidence type="ECO:0008006" key="4">
    <source>
        <dbReference type="Google" id="ProtNLM"/>
    </source>
</evidence>
<dbReference type="Proteomes" id="UP000229897">
    <property type="component" value="Chromosome"/>
</dbReference>
<sequence>MITFRKLGVTALLACACAALLAAPAPWFTWRSKADGKLVCHQTPLGPGWEKAGGPYRDSHCMKLLIAK</sequence>
<dbReference type="KEGG" id="mass:CR152_27125"/>
<keyword evidence="1" id="KW-0732">Signal</keyword>
<proteinExistence type="predicted"/>
<name>A0A2D2DS05_9BURK</name>
<organism evidence="2 3">
    <name type="scientific">Massilia violaceinigra</name>
    <dbReference type="NCBI Taxonomy" id="2045208"/>
    <lineage>
        <taxon>Bacteria</taxon>
        <taxon>Pseudomonadati</taxon>
        <taxon>Pseudomonadota</taxon>
        <taxon>Betaproteobacteria</taxon>
        <taxon>Burkholderiales</taxon>
        <taxon>Oxalobacteraceae</taxon>
        <taxon>Telluria group</taxon>
        <taxon>Massilia</taxon>
    </lineage>
</organism>
<dbReference type="PROSITE" id="PS51257">
    <property type="entry name" value="PROKAR_LIPOPROTEIN"/>
    <property type="match status" value="1"/>
</dbReference>
<feature type="signal peptide" evidence="1">
    <location>
        <begin position="1"/>
        <end position="22"/>
    </location>
</feature>